<sequence length="50" mass="5661">MRSHGRVSTRVRPRCNSLTLVTRSTTRPCVQPVCLSKWPHKLVCQAVSNL</sequence>
<name>A0A0B0MVH3_GOSAR</name>
<dbReference type="Proteomes" id="UP000032142">
    <property type="component" value="Unassembled WGS sequence"/>
</dbReference>
<reference evidence="2" key="1">
    <citation type="submission" date="2014-09" db="EMBL/GenBank/DDBJ databases">
        <authorList>
            <person name="Mudge J."/>
            <person name="Ramaraj T."/>
            <person name="Lindquist I.E."/>
            <person name="Bharti A.K."/>
            <person name="Sundararajan A."/>
            <person name="Cameron C.T."/>
            <person name="Woodward J.E."/>
            <person name="May G.D."/>
            <person name="Brubaker C."/>
            <person name="Broadhvest J."/>
            <person name="Wilkins T.A."/>
        </authorList>
    </citation>
    <scope>NUCLEOTIDE SEQUENCE</scope>
    <source>
        <strain evidence="2">cv. AKA8401</strain>
    </source>
</reference>
<keyword evidence="2" id="KW-1185">Reference proteome</keyword>
<evidence type="ECO:0000313" key="2">
    <source>
        <dbReference type="Proteomes" id="UP000032142"/>
    </source>
</evidence>
<dbReference type="AlphaFoldDB" id="A0A0B0MVH3"/>
<gene>
    <name evidence="1" type="ORF">F383_31790</name>
</gene>
<protein>
    <submittedName>
        <fullName evidence="1">Uncharacterized protein</fullName>
    </submittedName>
</protein>
<comment type="caution">
    <text evidence="1">The sequence shown here is derived from an EMBL/GenBank/DDBJ whole genome shotgun (WGS) entry which is preliminary data.</text>
</comment>
<organism evidence="1 2">
    <name type="scientific">Gossypium arboreum</name>
    <name type="common">Tree cotton</name>
    <name type="synonym">Gossypium nanking</name>
    <dbReference type="NCBI Taxonomy" id="29729"/>
    <lineage>
        <taxon>Eukaryota</taxon>
        <taxon>Viridiplantae</taxon>
        <taxon>Streptophyta</taxon>
        <taxon>Embryophyta</taxon>
        <taxon>Tracheophyta</taxon>
        <taxon>Spermatophyta</taxon>
        <taxon>Magnoliopsida</taxon>
        <taxon>eudicotyledons</taxon>
        <taxon>Gunneridae</taxon>
        <taxon>Pentapetalae</taxon>
        <taxon>rosids</taxon>
        <taxon>malvids</taxon>
        <taxon>Malvales</taxon>
        <taxon>Malvaceae</taxon>
        <taxon>Malvoideae</taxon>
        <taxon>Gossypium</taxon>
    </lineage>
</organism>
<evidence type="ECO:0000313" key="1">
    <source>
        <dbReference type="EMBL" id="KHG06118.1"/>
    </source>
</evidence>
<accession>A0A0B0MVH3</accession>
<proteinExistence type="predicted"/>
<dbReference type="EMBL" id="JRRC01443717">
    <property type="protein sequence ID" value="KHG06118.1"/>
    <property type="molecule type" value="Genomic_DNA"/>
</dbReference>